<evidence type="ECO:0000313" key="1">
    <source>
        <dbReference type="EMBL" id="MBX03045.1"/>
    </source>
</evidence>
<organism evidence="1">
    <name type="scientific">Rhizophora mucronata</name>
    <name type="common">Asiatic mangrove</name>
    <dbReference type="NCBI Taxonomy" id="61149"/>
    <lineage>
        <taxon>Eukaryota</taxon>
        <taxon>Viridiplantae</taxon>
        <taxon>Streptophyta</taxon>
        <taxon>Embryophyta</taxon>
        <taxon>Tracheophyta</taxon>
        <taxon>Spermatophyta</taxon>
        <taxon>Magnoliopsida</taxon>
        <taxon>eudicotyledons</taxon>
        <taxon>Gunneridae</taxon>
        <taxon>Pentapetalae</taxon>
        <taxon>rosids</taxon>
        <taxon>fabids</taxon>
        <taxon>Malpighiales</taxon>
        <taxon>Rhizophoraceae</taxon>
        <taxon>Rhizophora</taxon>
    </lineage>
</organism>
<protein>
    <submittedName>
        <fullName evidence="1">Uncharacterized protein</fullName>
    </submittedName>
</protein>
<sequence>MREENRRLENWNFNSTKNNCFWKSQISLLRVCLSRCSQQSKQFFHRMQVAFNA</sequence>
<accession>A0A2P2KBD8</accession>
<name>A0A2P2KBD8_RHIMU</name>
<proteinExistence type="predicted"/>
<reference evidence="1" key="1">
    <citation type="submission" date="2018-02" db="EMBL/GenBank/DDBJ databases">
        <title>Rhizophora mucronata_Transcriptome.</title>
        <authorList>
            <person name="Meera S.P."/>
            <person name="Sreeshan A."/>
            <person name="Augustine A."/>
        </authorList>
    </citation>
    <scope>NUCLEOTIDE SEQUENCE</scope>
    <source>
        <tissue evidence="1">Leaf</tissue>
    </source>
</reference>
<dbReference type="AlphaFoldDB" id="A0A2P2KBD8"/>
<dbReference type="EMBL" id="GGEC01022561">
    <property type="protein sequence ID" value="MBX03045.1"/>
    <property type="molecule type" value="Transcribed_RNA"/>
</dbReference>